<feature type="domain" description="PX" evidence="4">
    <location>
        <begin position="75"/>
        <end position="196"/>
    </location>
</feature>
<dbReference type="CDD" id="cd11869">
    <property type="entry name" value="SH3_p40phox"/>
    <property type="match status" value="1"/>
</dbReference>
<sequence length="392" mass="45377">MNKTGHTHKIVDITGKASLHSSAHAPAWPGGKIRQKNQKTMAPRFFCRNTPGWCRFQQTGALAHSISDFEQLPEDVPVFAHIADVEERRGFSLYYTFVIEVKTKGSSKYFIYRRYSQFFTLHAKLEENYGPDNGIAPYICTLPELPPKIFVGNKKDIAETRIPLLNGYMKGLLNSPTWLLLDEDLRMFYYQTLSDSEGIPRALRRLRPQTRKLKKDSQPISDVDRPRAEALFDFKGNAPMELNLKCGDLIYLLSWVNREWLEGTVGNRTGIFPASFVRIIKNLPELLYQVSLLRCYFHDHDRCLIRDISLEEDVGKCPSYKELLDLIRNQFPDAEVALNMRDKDGELIRLLDNSDMEFLITRGKRPPRAKNYFPWELHVTHEDDLEAYKTEA</sequence>
<dbReference type="InParanoid" id="A0A803JNV5"/>
<gene>
    <name evidence="6" type="primary">ncf4</name>
</gene>
<dbReference type="Ensembl" id="ENSXETT00000123356">
    <property type="protein sequence ID" value="ENSXETP00000109625"/>
    <property type="gene ID" value="ENSXETG00000009374"/>
</dbReference>
<dbReference type="SUPFAM" id="SSF64268">
    <property type="entry name" value="PX domain"/>
    <property type="match status" value="1"/>
</dbReference>
<dbReference type="GO" id="GO:0045730">
    <property type="term" value="P:respiratory burst"/>
    <property type="evidence" value="ECO:0007669"/>
    <property type="project" value="InterPro"/>
</dbReference>
<dbReference type="SUPFAM" id="SSF54277">
    <property type="entry name" value="CAD &amp; PB1 domains"/>
    <property type="match status" value="1"/>
</dbReference>
<dbReference type="PRINTS" id="PR00497">
    <property type="entry name" value="P40PHOX"/>
</dbReference>
<evidence type="ECO:0000256" key="1">
    <source>
        <dbReference type="ARBA" id="ARBA00022443"/>
    </source>
</evidence>
<dbReference type="SMART" id="SM00312">
    <property type="entry name" value="PX"/>
    <property type="match status" value="1"/>
</dbReference>
<dbReference type="GO" id="GO:0035091">
    <property type="term" value="F:phosphatidylinositol binding"/>
    <property type="evidence" value="ECO:0007669"/>
    <property type="project" value="InterPro"/>
</dbReference>
<dbReference type="InterPro" id="IPR035541">
    <property type="entry name" value="p40phox_SH3"/>
</dbReference>
<feature type="domain" description="PB1" evidence="5">
    <location>
        <begin position="290"/>
        <end position="382"/>
    </location>
</feature>
<evidence type="ECO:0000259" key="4">
    <source>
        <dbReference type="PROSITE" id="PS50195"/>
    </source>
</evidence>
<dbReference type="GO" id="GO:0016176">
    <property type="term" value="F:superoxide-generating NADPH oxidase activator activity"/>
    <property type="evidence" value="ECO:0007669"/>
    <property type="project" value="InterPro"/>
</dbReference>
<dbReference type="Gene3D" id="2.30.30.40">
    <property type="entry name" value="SH3 Domains"/>
    <property type="match status" value="1"/>
</dbReference>
<dbReference type="InterPro" id="IPR000919">
    <property type="entry name" value="p40phox"/>
</dbReference>
<evidence type="ECO:0000313" key="6">
    <source>
        <dbReference type="Ensembl" id="ENSXETP00000109625"/>
    </source>
</evidence>
<dbReference type="Pfam" id="PF00018">
    <property type="entry name" value="SH3_1"/>
    <property type="match status" value="1"/>
</dbReference>
<dbReference type="GeneTree" id="ENSGT00510000048561"/>
<dbReference type="FunCoup" id="A0A803JNV5">
    <property type="interactions" value="562"/>
</dbReference>
<evidence type="ECO:0000259" key="3">
    <source>
        <dbReference type="PROSITE" id="PS50002"/>
    </source>
</evidence>
<dbReference type="InterPro" id="IPR001452">
    <property type="entry name" value="SH3_domain"/>
</dbReference>
<dbReference type="InterPro" id="IPR053793">
    <property type="entry name" value="PB1-like"/>
</dbReference>
<dbReference type="GO" id="GO:0043020">
    <property type="term" value="C:NADPH oxidase complex"/>
    <property type="evidence" value="ECO:0007669"/>
    <property type="project" value="InterPro"/>
</dbReference>
<dbReference type="InterPro" id="IPR034912">
    <property type="entry name" value="PX_p40phox"/>
</dbReference>
<dbReference type="InterPro" id="IPR051228">
    <property type="entry name" value="NADPH_Oxidase/PX-Domain"/>
</dbReference>
<dbReference type="Gene3D" id="3.30.1520.10">
    <property type="entry name" value="Phox-like domain"/>
    <property type="match status" value="1"/>
</dbReference>
<dbReference type="CDD" id="cd06882">
    <property type="entry name" value="PX_p40phox"/>
    <property type="match status" value="1"/>
</dbReference>
<keyword evidence="1 2" id="KW-0728">SH3 domain</keyword>
<dbReference type="PROSITE" id="PS51745">
    <property type="entry name" value="PB1"/>
    <property type="match status" value="1"/>
</dbReference>
<evidence type="ECO:0000256" key="2">
    <source>
        <dbReference type="PROSITE-ProRule" id="PRU00192"/>
    </source>
</evidence>
<organism evidence="6">
    <name type="scientific">Xenopus tropicalis</name>
    <name type="common">Western clawed frog</name>
    <name type="synonym">Silurana tropicalis</name>
    <dbReference type="NCBI Taxonomy" id="8364"/>
    <lineage>
        <taxon>Eukaryota</taxon>
        <taxon>Metazoa</taxon>
        <taxon>Chordata</taxon>
        <taxon>Craniata</taxon>
        <taxon>Vertebrata</taxon>
        <taxon>Euteleostomi</taxon>
        <taxon>Amphibia</taxon>
        <taxon>Batrachia</taxon>
        <taxon>Anura</taxon>
        <taxon>Pipoidea</taxon>
        <taxon>Pipidae</taxon>
        <taxon>Xenopodinae</taxon>
        <taxon>Xenopus</taxon>
        <taxon>Silurana</taxon>
    </lineage>
</organism>
<feature type="domain" description="SH3" evidence="3">
    <location>
        <begin position="223"/>
        <end position="282"/>
    </location>
</feature>
<reference evidence="6" key="2">
    <citation type="submission" date="2021-03" db="UniProtKB">
        <authorList>
            <consortium name="Ensembl"/>
        </authorList>
    </citation>
    <scope>IDENTIFICATION</scope>
</reference>
<dbReference type="Pfam" id="PF00787">
    <property type="entry name" value="PX"/>
    <property type="match status" value="1"/>
</dbReference>
<dbReference type="FunFam" id="3.30.1520.10:FF:000024">
    <property type="entry name" value="Neutrophil cytosol factor 4"/>
    <property type="match status" value="1"/>
</dbReference>
<dbReference type="Bgee" id="ENSXETG00000009374">
    <property type="expression patterns" value="Expressed in skeletal muscle tissue and 6 other cell types or tissues"/>
</dbReference>
<dbReference type="PANTHER" id="PTHR15706:SF20">
    <property type="entry name" value="NEUTROPHIL CYTOSOL FACTOR 4"/>
    <property type="match status" value="1"/>
</dbReference>
<name>A0A803JNV5_XENTR</name>
<protein>
    <submittedName>
        <fullName evidence="6">Neutrophil cytosolic factor 4</fullName>
    </submittedName>
</protein>
<dbReference type="Gene3D" id="3.10.20.90">
    <property type="entry name" value="Phosphatidylinositol 3-kinase Catalytic Subunit, Chain A, domain 1"/>
    <property type="match status" value="1"/>
</dbReference>
<accession>A0A803JNV5</accession>
<dbReference type="SMART" id="SM00326">
    <property type="entry name" value="SH3"/>
    <property type="match status" value="1"/>
</dbReference>
<dbReference type="AlphaFoldDB" id="A0A803JNV5"/>
<dbReference type="Xenbase" id="XB-GENE-942832">
    <property type="gene designation" value="ncf4"/>
</dbReference>
<dbReference type="PROSITE" id="PS50195">
    <property type="entry name" value="PX"/>
    <property type="match status" value="1"/>
</dbReference>
<dbReference type="InterPro" id="IPR001683">
    <property type="entry name" value="PX_dom"/>
</dbReference>
<reference evidence="6" key="1">
    <citation type="journal article" date="2010" name="Science">
        <title>The genome of the Western clawed frog Xenopus tropicalis.</title>
        <authorList>
            <person name="Hellsten U."/>
            <person name="Harland R.M."/>
            <person name="Gilchrist M.J."/>
            <person name="Hendrix D."/>
            <person name="Jurka J."/>
            <person name="Kapitonov V."/>
            <person name="Ovcharenko I."/>
            <person name="Putnam N.H."/>
            <person name="Shu S."/>
            <person name="Taher L."/>
            <person name="Blitz I.L."/>
            <person name="Blumberg B."/>
            <person name="Dichmann D.S."/>
            <person name="Dubchak I."/>
            <person name="Amaya E."/>
            <person name="Detter J.C."/>
            <person name="Fletcher R."/>
            <person name="Gerhard D.S."/>
            <person name="Goodstein D."/>
            <person name="Graves T."/>
            <person name="Grigoriev I.V."/>
            <person name="Grimwood J."/>
            <person name="Kawashima T."/>
            <person name="Lindquist E."/>
            <person name="Lucas S.M."/>
            <person name="Mead P.E."/>
            <person name="Mitros T."/>
            <person name="Ogino H."/>
            <person name="Ohta Y."/>
            <person name="Poliakov A.V."/>
            <person name="Pollet N."/>
            <person name="Robert J."/>
            <person name="Salamov A."/>
            <person name="Sater A.K."/>
            <person name="Schmutz J."/>
            <person name="Terry A."/>
            <person name="Vize P.D."/>
            <person name="Warren W.C."/>
            <person name="Wells D."/>
            <person name="Wills A."/>
            <person name="Wilson R.K."/>
            <person name="Zimmerman L.B."/>
            <person name="Zorn A.M."/>
            <person name="Grainger R."/>
            <person name="Grammer T."/>
            <person name="Khokha M.K."/>
            <person name="Richardson P.M."/>
            <person name="Rokhsar D.S."/>
        </authorList>
    </citation>
    <scope>NUCLEOTIDE SEQUENCE [LARGE SCALE GENOMIC DNA]</scope>
    <source>
        <strain evidence="6">Nigerian</strain>
    </source>
</reference>
<evidence type="ECO:0000259" key="5">
    <source>
        <dbReference type="PROSITE" id="PS51745"/>
    </source>
</evidence>
<dbReference type="InterPro" id="IPR036871">
    <property type="entry name" value="PX_dom_sf"/>
</dbReference>
<dbReference type="GO" id="GO:0006909">
    <property type="term" value="P:phagocytosis"/>
    <property type="evidence" value="ECO:0007669"/>
    <property type="project" value="InterPro"/>
</dbReference>
<dbReference type="SUPFAM" id="SSF50044">
    <property type="entry name" value="SH3-domain"/>
    <property type="match status" value="1"/>
</dbReference>
<dbReference type="PANTHER" id="PTHR15706">
    <property type="entry name" value="SH3 MULTIPLE DOMAIN"/>
    <property type="match status" value="1"/>
</dbReference>
<dbReference type="PROSITE" id="PS50002">
    <property type="entry name" value="SH3"/>
    <property type="match status" value="1"/>
</dbReference>
<proteinExistence type="predicted"/>
<dbReference type="InterPro" id="IPR036028">
    <property type="entry name" value="SH3-like_dom_sf"/>
</dbReference>